<dbReference type="OrthoDB" id="7791455at2759"/>
<protein>
    <submittedName>
        <fullName evidence="2">CLUMA_CG020710, isoform A</fullName>
    </submittedName>
</protein>
<dbReference type="AlphaFoldDB" id="A0A1J1J7K5"/>
<reference evidence="2 3" key="1">
    <citation type="submission" date="2015-04" db="EMBL/GenBank/DDBJ databases">
        <authorList>
            <person name="Syromyatnikov M.Y."/>
            <person name="Popov V.N."/>
        </authorList>
    </citation>
    <scope>NUCLEOTIDE SEQUENCE [LARGE SCALE GENOMIC DNA]</scope>
</reference>
<proteinExistence type="predicted"/>
<organism evidence="2 3">
    <name type="scientific">Clunio marinus</name>
    <dbReference type="NCBI Taxonomy" id="568069"/>
    <lineage>
        <taxon>Eukaryota</taxon>
        <taxon>Metazoa</taxon>
        <taxon>Ecdysozoa</taxon>
        <taxon>Arthropoda</taxon>
        <taxon>Hexapoda</taxon>
        <taxon>Insecta</taxon>
        <taxon>Pterygota</taxon>
        <taxon>Neoptera</taxon>
        <taxon>Endopterygota</taxon>
        <taxon>Diptera</taxon>
        <taxon>Nematocera</taxon>
        <taxon>Chironomoidea</taxon>
        <taxon>Chironomidae</taxon>
        <taxon>Clunio</taxon>
    </lineage>
</organism>
<evidence type="ECO:0000313" key="2">
    <source>
        <dbReference type="EMBL" id="CRL07756.1"/>
    </source>
</evidence>
<sequence>METDEIPIDSIHSDEPPTIFETTEFHEEFTLKSFDLITESSEIIETENTEEPSKSMSASDETKHVKTINSGTCFRLMMTVVEKWSDEYLNRNSEKFKTLASGLGMELIDLIDNSKESTEPNMTTFKLVEVVPSKDSPDKIYVTFIVTSKNEISGEDLSIAVSTQISLYQSIYEYSATSDGFVVENISEEIAESYDVENIACNSGERFHFALNATSKESLEQPREMHEPVENLEFHSNLQCKQEKIERGSTSIYIFDSQQNCADSVRRKFSENNLKELNDGEYEDDMMADEAEKEDKNKNFDCEKNFKSSIDEKNFADETVIVIRKRGNKVFVEL</sequence>
<dbReference type="EMBL" id="CVRI01000073">
    <property type="protein sequence ID" value="CRL07756.1"/>
    <property type="molecule type" value="Genomic_DNA"/>
</dbReference>
<name>A0A1J1J7K5_9DIPT</name>
<feature type="region of interest" description="Disordered" evidence="1">
    <location>
        <begin position="43"/>
        <end position="62"/>
    </location>
</feature>
<accession>A0A1J1J7K5</accession>
<dbReference type="Proteomes" id="UP000183832">
    <property type="component" value="Unassembled WGS sequence"/>
</dbReference>
<evidence type="ECO:0000256" key="1">
    <source>
        <dbReference type="SAM" id="MobiDB-lite"/>
    </source>
</evidence>
<gene>
    <name evidence="2" type="ORF">CLUMA_CG020710</name>
</gene>
<evidence type="ECO:0000313" key="3">
    <source>
        <dbReference type="Proteomes" id="UP000183832"/>
    </source>
</evidence>
<keyword evidence="3" id="KW-1185">Reference proteome</keyword>